<dbReference type="GO" id="GO:0050291">
    <property type="term" value="F:sphingosine N-acyltransferase activity"/>
    <property type="evidence" value="ECO:0007669"/>
    <property type="project" value="InterPro"/>
</dbReference>
<dbReference type="Proteomes" id="UP000320333">
    <property type="component" value="Unassembled WGS sequence"/>
</dbReference>
<evidence type="ECO:0000256" key="9">
    <source>
        <dbReference type="SAM" id="SignalP"/>
    </source>
</evidence>
<dbReference type="STRING" id="246404.A0A507FBM6"/>
<dbReference type="Pfam" id="PF03798">
    <property type="entry name" value="TRAM_LAG1_CLN8"/>
    <property type="match status" value="1"/>
</dbReference>
<feature type="transmembrane region" description="Helical" evidence="8">
    <location>
        <begin position="153"/>
        <end position="172"/>
    </location>
</feature>
<evidence type="ECO:0000313" key="12">
    <source>
        <dbReference type="Proteomes" id="UP000320333"/>
    </source>
</evidence>
<dbReference type="GO" id="GO:0046513">
    <property type="term" value="P:ceramide biosynthetic process"/>
    <property type="evidence" value="ECO:0007669"/>
    <property type="project" value="InterPro"/>
</dbReference>
<dbReference type="PANTHER" id="PTHR12560:SF0">
    <property type="entry name" value="LD18904P"/>
    <property type="match status" value="1"/>
</dbReference>
<organism evidence="11 12">
    <name type="scientific">Chytriomyces confervae</name>
    <dbReference type="NCBI Taxonomy" id="246404"/>
    <lineage>
        <taxon>Eukaryota</taxon>
        <taxon>Fungi</taxon>
        <taxon>Fungi incertae sedis</taxon>
        <taxon>Chytridiomycota</taxon>
        <taxon>Chytridiomycota incertae sedis</taxon>
        <taxon>Chytridiomycetes</taxon>
        <taxon>Chytridiales</taxon>
        <taxon>Chytriomycetaceae</taxon>
        <taxon>Chytriomyces</taxon>
    </lineage>
</organism>
<evidence type="ECO:0000256" key="7">
    <source>
        <dbReference type="SAM" id="MobiDB-lite"/>
    </source>
</evidence>
<evidence type="ECO:0000259" key="10">
    <source>
        <dbReference type="PROSITE" id="PS50922"/>
    </source>
</evidence>
<feature type="transmembrane region" description="Helical" evidence="8">
    <location>
        <begin position="320"/>
        <end position="341"/>
    </location>
</feature>
<keyword evidence="5 6" id="KW-0472">Membrane</keyword>
<evidence type="ECO:0000256" key="4">
    <source>
        <dbReference type="ARBA" id="ARBA00022989"/>
    </source>
</evidence>
<comment type="caution">
    <text evidence="11">The sequence shown here is derived from an EMBL/GenBank/DDBJ whole genome shotgun (WGS) entry which is preliminary data.</text>
</comment>
<comment type="subcellular location">
    <subcellularLocation>
        <location evidence="1">Membrane</location>
        <topology evidence="1">Multi-pass membrane protein</topology>
    </subcellularLocation>
</comment>
<feature type="transmembrane region" description="Helical" evidence="8">
    <location>
        <begin position="222"/>
        <end position="241"/>
    </location>
</feature>
<evidence type="ECO:0000256" key="3">
    <source>
        <dbReference type="ARBA" id="ARBA00022692"/>
    </source>
</evidence>
<dbReference type="SMART" id="SM00724">
    <property type="entry name" value="TLC"/>
    <property type="match status" value="1"/>
</dbReference>
<feature type="transmembrane region" description="Helical" evidence="8">
    <location>
        <begin position="279"/>
        <end position="300"/>
    </location>
</feature>
<evidence type="ECO:0000256" key="1">
    <source>
        <dbReference type="ARBA" id="ARBA00004141"/>
    </source>
</evidence>
<feature type="domain" description="TLC" evidence="10">
    <location>
        <begin position="148"/>
        <end position="354"/>
    </location>
</feature>
<comment type="similarity">
    <text evidence="2">Belongs to the sphingosine N-acyltransferase family.</text>
</comment>
<keyword evidence="12" id="KW-1185">Reference proteome</keyword>
<dbReference type="InterPro" id="IPR006634">
    <property type="entry name" value="TLC-dom"/>
</dbReference>
<evidence type="ECO:0000256" key="2">
    <source>
        <dbReference type="ARBA" id="ARBA00009808"/>
    </source>
</evidence>
<gene>
    <name evidence="11" type="ORF">CcCBS67573_g05587</name>
</gene>
<proteinExistence type="inferred from homology"/>
<feature type="transmembrane region" description="Helical" evidence="8">
    <location>
        <begin position="48"/>
        <end position="70"/>
    </location>
</feature>
<feature type="signal peptide" evidence="9">
    <location>
        <begin position="1"/>
        <end position="17"/>
    </location>
</feature>
<feature type="chain" id="PRO_5021274769" description="TLC domain-containing protein" evidence="9">
    <location>
        <begin position="18"/>
        <end position="368"/>
    </location>
</feature>
<sequence>MQSLGALLSLMLFDSSAVMRESDSNVSQNSSSSGKGPFNQDLVFPDDAYAAVLWILFWAAIHSVMLRGVIVPLSYRLIGLPSHLLKSAKISNDQTCSSQTLPATPESSARSRKKSNSQPLNSKALGVASPTNDNDYAAQIKQIEKDRAKLQLAMWKCLSYCITVSMGVYTLAQDTWWSQPELYFKGYPHLTTSTMKIYYNIGFGNYAYQLYTLFHEPRQSDFWAMFTHHICTLVVMGVSYFTSFTRIGTVILLLHDFADPIMEFAKCWLYCKNQRMADVFFGLFAATFLITRNYIFPFHVISACIPYGVYEDGERMPRGYAQYFWICVSCLCLLQVLNLNWGYLICKMVYRTVTAGKVGEDIRDADVE</sequence>
<evidence type="ECO:0000256" key="6">
    <source>
        <dbReference type="PROSITE-ProRule" id="PRU00205"/>
    </source>
</evidence>
<protein>
    <recommendedName>
        <fullName evidence="10">TLC domain-containing protein</fullName>
    </recommendedName>
</protein>
<dbReference type="EMBL" id="QEAP01000205">
    <property type="protein sequence ID" value="TPX73145.1"/>
    <property type="molecule type" value="Genomic_DNA"/>
</dbReference>
<dbReference type="AlphaFoldDB" id="A0A507FBM6"/>
<dbReference type="PROSITE" id="PS50922">
    <property type="entry name" value="TLC"/>
    <property type="match status" value="1"/>
</dbReference>
<accession>A0A507FBM6</accession>
<evidence type="ECO:0000313" key="11">
    <source>
        <dbReference type="EMBL" id="TPX73145.1"/>
    </source>
</evidence>
<keyword evidence="4 8" id="KW-1133">Transmembrane helix</keyword>
<dbReference type="OrthoDB" id="537032at2759"/>
<name>A0A507FBM6_9FUNG</name>
<dbReference type="InterPro" id="IPR016439">
    <property type="entry name" value="Lag1/Lac1-like"/>
</dbReference>
<evidence type="ECO:0000256" key="5">
    <source>
        <dbReference type="ARBA" id="ARBA00023136"/>
    </source>
</evidence>
<feature type="compositionally biased region" description="Polar residues" evidence="7">
    <location>
        <begin position="95"/>
        <end position="108"/>
    </location>
</feature>
<keyword evidence="9" id="KW-0732">Signal</keyword>
<feature type="region of interest" description="Disordered" evidence="7">
    <location>
        <begin position="95"/>
        <end position="129"/>
    </location>
</feature>
<dbReference type="PANTHER" id="PTHR12560">
    <property type="entry name" value="LONGEVITY ASSURANCE FACTOR 1 LAG1"/>
    <property type="match status" value="1"/>
</dbReference>
<dbReference type="GO" id="GO:0016020">
    <property type="term" value="C:membrane"/>
    <property type="evidence" value="ECO:0007669"/>
    <property type="project" value="UniProtKB-SubCell"/>
</dbReference>
<evidence type="ECO:0000256" key="8">
    <source>
        <dbReference type="SAM" id="Phobius"/>
    </source>
</evidence>
<reference evidence="11 12" key="1">
    <citation type="journal article" date="2019" name="Sci. Rep.">
        <title>Comparative genomics of chytrid fungi reveal insights into the obligate biotrophic and pathogenic lifestyle of Synchytrium endobioticum.</title>
        <authorList>
            <person name="van de Vossenberg B.T.L.H."/>
            <person name="Warris S."/>
            <person name="Nguyen H.D.T."/>
            <person name="van Gent-Pelzer M.P.E."/>
            <person name="Joly D.L."/>
            <person name="van de Geest H.C."/>
            <person name="Bonants P.J.M."/>
            <person name="Smith D.S."/>
            <person name="Levesque C.A."/>
            <person name="van der Lee T.A.J."/>
        </authorList>
    </citation>
    <scope>NUCLEOTIDE SEQUENCE [LARGE SCALE GENOMIC DNA]</scope>
    <source>
        <strain evidence="11 12">CBS 675.73</strain>
    </source>
</reference>
<keyword evidence="3 6" id="KW-0812">Transmembrane</keyword>